<sequence length="41" mass="4669">MFIVPCLQSVTQLQTPSTETELKLIPCVRQQELISHSRLNS</sequence>
<reference evidence="1" key="1">
    <citation type="submission" date="2014-11" db="EMBL/GenBank/DDBJ databases">
        <authorList>
            <person name="Amaro Gonzalez C."/>
        </authorList>
    </citation>
    <scope>NUCLEOTIDE SEQUENCE</scope>
</reference>
<dbReference type="EMBL" id="GBXM01090641">
    <property type="protein sequence ID" value="JAH17936.1"/>
    <property type="molecule type" value="Transcribed_RNA"/>
</dbReference>
<accession>A0A0E9QM11</accession>
<proteinExistence type="predicted"/>
<dbReference type="AlphaFoldDB" id="A0A0E9QM11"/>
<evidence type="ECO:0000313" key="1">
    <source>
        <dbReference type="EMBL" id="JAH17936.1"/>
    </source>
</evidence>
<protein>
    <submittedName>
        <fullName evidence="1">Uncharacterized protein</fullName>
    </submittedName>
</protein>
<name>A0A0E9QM11_ANGAN</name>
<organism evidence="1">
    <name type="scientific">Anguilla anguilla</name>
    <name type="common">European freshwater eel</name>
    <name type="synonym">Muraena anguilla</name>
    <dbReference type="NCBI Taxonomy" id="7936"/>
    <lineage>
        <taxon>Eukaryota</taxon>
        <taxon>Metazoa</taxon>
        <taxon>Chordata</taxon>
        <taxon>Craniata</taxon>
        <taxon>Vertebrata</taxon>
        <taxon>Euteleostomi</taxon>
        <taxon>Actinopterygii</taxon>
        <taxon>Neopterygii</taxon>
        <taxon>Teleostei</taxon>
        <taxon>Anguilliformes</taxon>
        <taxon>Anguillidae</taxon>
        <taxon>Anguilla</taxon>
    </lineage>
</organism>
<reference evidence="1" key="2">
    <citation type="journal article" date="2015" name="Fish Shellfish Immunol.">
        <title>Early steps in the European eel (Anguilla anguilla)-Vibrio vulnificus interaction in the gills: Role of the RtxA13 toxin.</title>
        <authorList>
            <person name="Callol A."/>
            <person name="Pajuelo D."/>
            <person name="Ebbesson L."/>
            <person name="Teles M."/>
            <person name="MacKenzie S."/>
            <person name="Amaro C."/>
        </authorList>
    </citation>
    <scope>NUCLEOTIDE SEQUENCE</scope>
</reference>